<dbReference type="EMBL" id="LAZR01004882">
    <property type="protein sequence ID" value="KKN04740.1"/>
    <property type="molecule type" value="Genomic_DNA"/>
</dbReference>
<sequence length="29" mass="3422">MIMTDGQFASYMIIAVCMYCKDKSKWEEV</sequence>
<dbReference type="AlphaFoldDB" id="A0A0F9MBE7"/>
<organism evidence="1">
    <name type="scientific">marine sediment metagenome</name>
    <dbReference type="NCBI Taxonomy" id="412755"/>
    <lineage>
        <taxon>unclassified sequences</taxon>
        <taxon>metagenomes</taxon>
        <taxon>ecological metagenomes</taxon>
    </lineage>
</organism>
<comment type="caution">
    <text evidence="1">The sequence shown here is derived from an EMBL/GenBank/DDBJ whole genome shotgun (WGS) entry which is preliminary data.</text>
</comment>
<protein>
    <submittedName>
        <fullName evidence="1">Uncharacterized protein</fullName>
    </submittedName>
</protein>
<name>A0A0F9MBE7_9ZZZZ</name>
<gene>
    <name evidence="1" type="ORF">LCGC14_1094490</name>
</gene>
<proteinExistence type="predicted"/>
<accession>A0A0F9MBE7</accession>
<evidence type="ECO:0000313" key="1">
    <source>
        <dbReference type="EMBL" id="KKN04740.1"/>
    </source>
</evidence>
<reference evidence="1" key="1">
    <citation type="journal article" date="2015" name="Nature">
        <title>Complex archaea that bridge the gap between prokaryotes and eukaryotes.</title>
        <authorList>
            <person name="Spang A."/>
            <person name="Saw J.H."/>
            <person name="Jorgensen S.L."/>
            <person name="Zaremba-Niedzwiedzka K."/>
            <person name="Martijn J."/>
            <person name="Lind A.E."/>
            <person name="van Eijk R."/>
            <person name="Schleper C."/>
            <person name="Guy L."/>
            <person name="Ettema T.J."/>
        </authorList>
    </citation>
    <scope>NUCLEOTIDE SEQUENCE</scope>
</reference>